<reference evidence="2" key="1">
    <citation type="submission" date="2019-10" db="EMBL/GenBank/DDBJ databases">
        <authorList>
            <consortium name="DOE Joint Genome Institute"/>
            <person name="Kuo A."/>
            <person name="Miyauchi S."/>
            <person name="Kiss E."/>
            <person name="Drula E."/>
            <person name="Kohler A."/>
            <person name="Sanchez-Garcia M."/>
            <person name="Andreopoulos B."/>
            <person name="Barry K.W."/>
            <person name="Bonito G."/>
            <person name="Buee M."/>
            <person name="Carver A."/>
            <person name="Chen C."/>
            <person name="Cichocki N."/>
            <person name="Clum A."/>
            <person name="Culley D."/>
            <person name="Crous P.W."/>
            <person name="Fauchery L."/>
            <person name="Girlanda M."/>
            <person name="Hayes R."/>
            <person name="Keri Z."/>
            <person name="LaButti K."/>
            <person name="Lipzen A."/>
            <person name="Lombard V."/>
            <person name="Magnuson J."/>
            <person name="Maillard F."/>
            <person name="Morin E."/>
            <person name="Murat C."/>
            <person name="Nolan M."/>
            <person name="Ohm R."/>
            <person name="Pangilinan J."/>
            <person name="Pereira M."/>
            <person name="Perotto S."/>
            <person name="Peter M."/>
            <person name="Riley R."/>
            <person name="Sitrit Y."/>
            <person name="Stielow B."/>
            <person name="Szollosi G."/>
            <person name="Zifcakova L."/>
            <person name="Stursova M."/>
            <person name="Spatafora J.W."/>
            <person name="Tedersoo L."/>
            <person name="Vaario L.-M."/>
            <person name="Yamada A."/>
            <person name="Yan M."/>
            <person name="Wang P."/>
            <person name="Xu J."/>
            <person name="Bruns T."/>
            <person name="Baldrian P."/>
            <person name="Vilgalys R."/>
            <person name="Henrissat B."/>
            <person name="Grigoriev I.V."/>
            <person name="Hibbett D."/>
            <person name="Nagy L.G."/>
            <person name="Martin F.M."/>
        </authorList>
    </citation>
    <scope>NUCLEOTIDE SEQUENCE</scope>
    <source>
        <strain evidence="2">Prilba</strain>
    </source>
</reference>
<dbReference type="Proteomes" id="UP000759537">
    <property type="component" value="Unassembled WGS sequence"/>
</dbReference>
<accession>A0A9P5MPE3</accession>
<feature type="transmembrane region" description="Helical" evidence="1">
    <location>
        <begin position="88"/>
        <end position="107"/>
    </location>
</feature>
<feature type="transmembrane region" description="Helical" evidence="1">
    <location>
        <begin position="47"/>
        <end position="68"/>
    </location>
</feature>
<protein>
    <submittedName>
        <fullName evidence="2">Uncharacterized protein</fullName>
    </submittedName>
</protein>
<evidence type="ECO:0000313" key="3">
    <source>
        <dbReference type="Proteomes" id="UP000759537"/>
    </source>
</evidence>
<feature type="transmembrane region" description="Helical" evidence="1">
    <location>
        <begin position="203"/>
        <end position="224"/>
    </location>
</feature>
<keyword evidence="1" id="KW-0812">Transmembrane</keyword>
<gene>
    <name evidence="2" type="ORF">DFH94DRAFT_699332</name>
</gene>
<name>A0A9P5MPE3_9AGAM</name>
<organism evidence="2 3">
    <name type="scientific">Russula ochroleuca</name>
    <dbReference type="NCBI Taxonomy" id="152965"/>
    <lineage>
        <taxon>Eukaryota</taxon>
        <taxon>Fungi</taxon>
        <taxon>Dikarya</taxon>
        <taxon>Basidiomycota</taxon>
        <taxon>Agaricomycotina</taxon>
        <taxon>Agaricomycetes</taxon>
        <taxon>Russulales</taxon>
        <taxon>Russulaceae</taxon>
        <taxon>Russula</taxon>
    </lineage>
</organism>
<feature type="transmembrane region" description="Helical" evidence="1">
    <location>
        <begin position="119"/>
        <end position="140"/>
    </location>
</feature>
<dbReference type="AlphaFoldDB" id="A0A9P5MPE3"/>
<keyword evidence="1" id="KW-1133">Transmembrane helix</keyword>
<sequence>MTISRDMAALVGFGCEAFFYGCYTILFALSIYLKYNSSHRWNAVNNPIFILGVLLYLACTIHFALEFHHFYTALNTTGVLGFGNQKNGLIGAVLLISLTDFMGELVLIYRCWMLWSRSYVIIFLPTLAAIAGVACLSEVVAQMHSTSQVVPGFLVPLGLAAYSLPLCTNVIVTTLIAARIWYMMREIRDADMPTKTGRAAIDIIIESGMLYLAVQLVFVILFAIRHPAQAILARIAVQVYGIAPTLIIIRVALGVSSTPSGPIISEATSGPRHISTRLRFAHSHSTATTTDAGLHVTTEMPMSEIKMKHSGGDLGSSFSSVENTTTV</sequence>
<proteinExistence type="predicted"/>
<comment type="caution">
    <text evidence="2">The sequence shown here is derived from an EMBL/GenBank/DDBJ whole genome shotgun (WGS) entry which is preliminary data.</text>
</comment>
<evidence type="ECO:0000256" key="1">
    <source>
        <dbReference type="SAM" id="Phobius"/>
    </source>
</evidence>
<evidence type="ECO:0000313" key="2">
    <source>
        <dbReference type="EMBL" id="KAF8463811.1"/>
    </source>
</evidence>
<keyword evidence="3" id="KW-1185">Reference proteome</keyword>
<reference evidence="2" key="2">
    <citation type="journal article" date="2020" name="Nat. Commun.">
        <title>Large-scale genome sequencing of mycorrhizal fungi provides insights into the early evolution of symbiotic traits.</title>
        <authorList>
            <person name="Miyauchi S."/>
            <person name="Kiss E."/>
            <person name="Kuo A."/>
            <person name="Drula E."/>
            <person name="Kohler A."/>
            <person name="Sanchez-Garcia M."/>
            <person name="Morin E."/>
            <person name="Andreopoulos B."/>
            <person name="Barry K.W."/>
            <person name="Bonito G."/>
            <person name="Buee M."/>
            <person name="Carver A."/>
            <person name="Chen C."/>
            <person name="Cichocki N."/>
            <person name="Clum A."/>
            <person name="Culley D."/>
            <person name="Crous P.W."/>
            <person name="Fauchery L."/>
            <person name="Girlanda M."/>
            <person name="Hayes R.D."/>
            <person name="Keri Z."/>
            <person name="LaButti K."/>
            <person name="Lipzen A."/>
            <person name="Lombard V."/>
            <person name="Magnuson J."/>
            <person name="Maillard F."/>
            <person name="Murat C."/>
            <person name="Nolan M."/>
            <person name="Ohm R.A."/>
            <person name="Pangilinan J."/>
            <person name="Pereira M.F."/>
            <person name="Perotto S."/>
            <person name="Peter M."/>
            <person name="Pfister S."/>
            <person name="Riley R."/>
            <person name="Sitrit Y."/>
            <person name="Stielow J.B."/>
            <person name="Szollosi G."/>
            <person name="Zifcakova L."/>
            <person name="Stursova M."/>
            <person name="Spatafora J.W."/>
            <person name="Tedersoo L."/>
            <person name="Vaario L.M."/>
            <person name="Yamada A."/>
            <person name="Yan M."/>
            <person name="Wang P."/>
            <person name="Xu J."/>
            <person name="Bruns T."/>
            <person name="Baldrian P."/>
            <person name="Vilgalys R."/>
            <person name="Dunand C."/>
            <person name="Henrissat B."/>
            <person name="Grigoriev I.V."/>
            <person name="Hibbett D."/>
            <person name="Nagy L.G."/>
            <person name="Martin F.M."/>
        </authorList>
    </citation>
    <scope>NUCLEOTIDE SEQUENCE</scope>
    <source>
        <strain evidence="2">Prilba</strain>
    </source>
</reference>
<keyword evidence="1" id="KW-0472">Membrane</keyword>
<feature type="transmembrane region" description="Helical" evidence="1">
    <location>
        <begin position="17"/>
        <end position="35"/>
    </location>
</feature>
<dbReference type="EMBL" id="WHVB01000061">
    <property type="protein sequence ID" value="KAF8463811.1"/>
    <property type="molecule type" value="Genomic_DNA"/>
</dbReference>
<feature type="transmembrane region" description="Helical" evidence="1">
    <location>
        <begin position="160"/>
        <end position="182"/>
    </location>
</feature>
<dbReference type="OrthoDB" id="3341077at2759"/>
<feature type="transmembrane region" description="Helical" evidence="1">
    <location>
        <begin position="230"/>
        <end position="253"/>
    </location>
</feature>